<dbReference type="InterPro" id="IPR000045">
    <property type="entry name" value="Prepilin_IV_endopep_pep"/>
</dbReference>
<protein>
    <submittedName>
        <fullName evidence="4">Leader peptidase (Prepilin peptidase)/N-methyltransferase</fullName>
    </submittedName>
</protein>
<evidence type="ECO:0000313" key="5">
    <source>
        <dbReference type="Proteomes" id="UP000293852"/>
    </source>
</evidence>
<proteinExistence type="inferred from homology"/>
<feature type="transmembrane region" description="Helical" evidence="2">
    <location>
        <begin position="28"/>
        <end position="47"/>
    </location>
</feature>
<dbReference type="GO" id="GO:0006465">
    <property type="term" value="P:signal peptide processing"/>
    <property type="evidence" value="ECO:0007669"/>
    <property type="project" value="TreeGrafter"/>
</dbReference>
<evidence type="ECO:0000313" key="4">
    <source>
        <dbReference type="EMBL" id="RZS60653.1"/>
    </source>
</evidence>
<keyword evidence="2" id="KW-1133">Transmembrane helix</keyword>
<dbReference type="Pfam" id="PF01478">
    <property type="entry name" value="Peptidase_A24"/>
    <property type="match status" value="1"/>
</dbReference>
<keyword evidence="5" id="KW-1185">Reference proteome</keyword>
<dbReference type="Gene3D" id="1.20.120.1220">
    <property type="match status" value="1"/>
</dbReference>
<dbReference type="PANTHER" id="PTHR30487:SF0">
    <property type="entry name" value="PREPILIN LEADER PEPTIDASE_N-METHYLTRANSFERASE-RELATED"/>
    <property type="match status" value="1"/>
</dbReference>
<feature type="domain" description="Prepilin type IV endopeptidase peptidase" evidence="3">
    <location>
        <begin position="65"/>
        <end position="164"/>
    </location>
</feature>
<keyword evidence="2" id="KW-0472">Membrane</keyword>
<name>A0A4Q7M155_9MICO</name>
<organism evidence="4 5">
    <name type="scientific">Xylanimonas ulmi</name>
    <dbReference type="NCBI Taxonomy" id="228973"/>
    <lineage>
        <taxon>Bacteria</taxon>
        <taxon>Bacillati</taxon>
        <taxon>Actinomycetota</taxon>
        <taxon>Actinomycetes</taxon>
        <taxon>Micrococcales</taxon>
        <taxon>Promicromonosporaceae</taxon>
        <taxon>Xylanimonas</taxon>
    </lineage>
</organism>
<gene>
    <name evidence="4" type="ORF">EV386_0923</name>
</gene>
<feature type="transmembrane region" description="Helical" evidence="2">
    <location>
        <begin position="106"/>
        <end position="123"/>
    </location>
</feature>
<evidence type="ECO:0000256" key="1">
    <source>
        <dbReference type="ARBA" id="ARBA00005801"/>
    </source>
</evidence>
<dbReference type="GO" id="GO:0005886">
    <property type="term" value="C:plasma membrane"/>
    <property type="evidence" value="ECO:0007669"/>
    <property type="project" value="TreeGrafter"/>
</dbReference>
<dbReference type="OrthoDB" id="2087435at2"/>
<dbReference type="PANTHER" id="PTHR30487">
    <property type="entry name" value="TYPE 4 PREPILIN-LIKE PROTEINS LEADER PEPTIDE-PROCESSING ENZYME"/>
    <property type="match status" value="1"/>
</dbReference>
<keyword evidence="2" id="KW-0812">Transmembrane</keyword>
<feature type="transmembrane region" description="Helical" evidence="2">
    <location>
        <begin position="179"/>
        <end position="199"/>
    </location>
</feature>
<keyword evidence="4" id="KW-0808">Transferase</keyword>
<sequence>MARAYLGCVDDGTTAVGRGVRATSAGRFVRAGGLPLVVMAATVLAVASTRGDGWLVVTLVLIAPPLVAITIIDARRHRVPNHLTLAVLAATVVTVAGRAFTEPGVTVRAAVASVVVGLFYLLLWRFADLGLGDVKLAAALALVAGWSGWQTVVVFVVVAHLLQVPVAVWRLARRRRDRIAFAPGLVIGLYLAVAVGSGLP</sequence>
<feature type="transmembrane region" description="Helical" evidence="2">
    <location>
        <begin position="53"/>
        <end position="71"/>
    </location>
</feature>
<keyword evidence="4" id="KW-0489">Methyltransferase</keyword>
<dbReference type="GO" id="GO:0032259">
    <property type="term" value="P:methylation"/>
    <property type="evidence" value="ECO:0007669"/>
    <property type="project" value="UniProtKB-KW"/>
</dbReference>
<comment type="similarity">
    <text evidence="1">Belongs to the peptidase A24 family.</text>
</comment>
<dbReference type="GO" id="GO:0008168">
    <property type="term" value="F:methyltransferase activity"/>
    <property type="evidence" value="ECO:0007669"/>
    <property type="project" value="UniProtKB-KW"/>
</dbReference>
<evidence type="ECO:0000259" key="3">
    <source>
        <dbReference type="Pfam" id="PF01478"/>
    </source>
</evidence>
<dbReference type="GO" id="GO:0004190">
    <property type="term" value="F:aspartic-type endopeptidase activity"/>
    <property type="evidence" value="ECO:0007669"/>
    <property type="project" value="InterPro"/>
</dbReference>
<dbReference type="AlphaFoldDB" id="A0A4Q7M155"/>
<reference evidence="4 5" key="1">
    <citation type="submission" date="2019-02" db="EMBL/GenBank/DDBJ databases">
        <title>Sequencing the genomes of 1000 actinobacteria strains.</title>
        <authorList>
            <person name="Klenk H.-P."/>
        </authorList>
    </citation>
    <scope>NUCLEOTIDE SEQUENCE [LARGE SCALE GENOMIC DNA]</scope>
    <source>
        <strain evidence="4 5">DSM 16932</strain>
    </source>
</reference>
<dbReference type="InterPro" id="IPR050882">
    <property type="entry name" value="Prepilin_peptidase/N-MTase"/>
</dbReference>
<comment type="caution">
    <text evidence="4">The sequence shown here is derived from an EMBL/GenBank/DDBJ whole genome shotgun (WGS) entry which is preliminary data.</text>
</comment>
<dbReference type="EMBL" id="SGWX01000001">
    <property type="protein sequence ID" value="RZS60653.1"/>
    <property type="molecule type" value="Genomic_DNA"/>
</dbReference>
<accession>A0A4Q7M155</accession>
<dbReference type="Proteomes" id="UP000293852">
    <property type="component" value="Unassembled WGS sequence"/>
</dbReference>
<evidence type="ECO:0000256" key="2">
    <source>
        <dbReference type="SAM" id="Phobius"/>
    </source>
</evidence>